<dbReference type="GO" id="GO:0008725">
    <property type="term" value="F:DNA-3-methyladenine glycosylase activity"/>
    <property type="evidence" value="ECO:0007669"/>
    <property type="project" value="InterPro"/>
</dbReference>
<dbReference type="GO" id="GO:0046872">
    <property type="term" value="F:metal ion binding"/>
    <property type="evidence" value="ECO:0007669"/>
    <property type="project" value="UniProtKB-KW"/>
</dbReference>
<dbReference type="InterPro" id="IPR011257">
    <property type="entry name" value="DNA_glycosylase"/>
</dbReference>
<feature type="binding site" evidence="1">
    <location>
        <position position="177"/>
    </location>
    <ligand>
        <name>Zn(2+)</name>
        <dbReference type="ChEBI" id="CHEBI:29105"/>
    </ligand>
</feature>
<dbReference type="Pfam" id="PF03352">
    <property type="entry name" value="Adenine_glyco"/>
    <property type="match status" value="1"/>
</dbReference>
<sequence length="186" mass="21884">MKKRCEWGEGNILLTEYHDKEWGRLVKDDRKLFEFLVLESAQAGLNWLTILKKRSGYKKAFANFDAKKVAKYDKRKITSLLKDPSIIRNRLKVEAAVNNAKRFLEIQKEFGSFYKYQTSFLKNGKQIKHNLRKNSDYPTTIKEAELFAKDLKSRGFKFLGPTTLYAHMQATGMVDDHMIYCFRRLI</sequence>
<feature type="binding site" evidence="1">
    <location>
        <position position="181"/>
    </location>
    <ligand>
        <name>Zn(2+)</name>
        <dbReference type="ChEBI" id="CHEBI:29105"/>
    </ligand>
</feature>
<gene>
    <name evidence="2" type="ORF">A3B50_04940</name>
</gene>
<accession>A0A1F7J666</accession>
<comment type="caution">
    <text evidence="2">The sequence shown here is derived from an EMBL/GenBank/DDBJ whole genome shotgun (WGS) entry which is preliminary data.</text>
</comment>
<dbReference type="Proteomes" id="UP000178558">
    <property type="component" value="Unassembled WGS sequence"/>
</dbReference>
<name>A0A1F7J666_9BACT</name>
<dbReference type="Gene3D" id="1.10.340.30">
    <property type="entry name" value="Hypothetical protein, domain 2"/>
    <property type="match status" value="1"/>
</dbReference>
<feature type="binding site" evidence="1">
    <location>
        <position position="18"/>
    </location>
    <ligand>
        <name>Zn(2+)</name>
        <dbReference type="ChEBI" id="CHEBI:29105"/>
    </ligand>
</feature>
<proteinExistence type="predicted"/>
<dbReference type="GO" id="GO:0006284">
    <property type="term" value="P:base-excision repair"/>
    <property type="evidence" value="ECO:0007669"/>
    <property type="project" value="InterPro"/>
</dbReference>
<dbReference type="AlphaFoldDB" id="A0A1F7J666"/>
<protein>
    <submittedName>
        <fullName evidence="2">DNA-3-methyladenine glycosylase</fullName>
    </submittedName>
</protein>
<evidence type="ECO:0000313" key="3">
    <source>
        <dbReference type="Proteomes" id="UP000178558"/>
    </source>
</evidence>
<dbReference type="InterPro" id="IPR005019">
    <property type="entry name" value="Adenine_glyco"/>
</dbReference>
<evidence type="ECO:0000256" key="1">
    <source>
        <dbReference type="PIRSR" id="PIRSR605019-1"/>
    </source>
</evidence>
<dbReference type="SUPFAM" id="SSF48150">
    <property type="entry name" value="DNA-glycosylase"/>
    <property type="match status" value="1"/>
</dbReference>
<keyword evidence="1" id="KW-0479">Metal-binding</keyword>
<keyword evidence="1" id="KW-0862">Zinc</keyword>
<dbReference type="PANTHER" id="PTHR30037">
    <property type="entry name" value="DNA-3-METHYLADENINE GLYCOSYLASE 1"/>
    <property type="match status" value="1"/>
</dbReference>
<evidence type="ECO:0000313" key="2">
    <source>
        <dbReference type="EMBL" id="OGK51114.1"/>
    </source>
</evidence>
<dbReference type="EMBL" id="MGAQ01000005">
    <property type="protein sequence ID" value="OGK51114.1"/>
    <property type="molecule type" value="Genomic_DNA"/>
</dbReference>
<dbReference type="InterPro" id="IPR052891">
    <property type="entry name" value="DNA-3mA_glycosylase"/>
</dbReference>
<organism evidence="2 3">
    <name type="scientific">Candidatus Roizmanbacteria bacterium RIFCSPLOWO2_01_FULL_40_42</name>
    <dbReference type="NCBI Taxonomy" id="1802066"/>
    <lineage>
        <taxon>Bacteria</taxon>
        <taxon>Candidatus Roizmaniibacteriota</taxon>
    </lineage>
</organism>
<feature type="binding site" evidence="1">
    <location>
        <position position="5"/>
    </location>
    <ligand>
        <name>Zn(2+)</name>
        <dbReference type="ChEBI" id="CHEBI:29105"/>
    </ligand>
</feature>
<reference evidence="2 3" key="1">
    <citation type="journal article" date="2016" name="Nat. Commun.">
        <title>Thousands of microbial genomes shed light on interconnected biogeochemical processes in an aquifer system.</title>
        <authorList>
            <person name="Anantharaman K."/>
            <person name="Brown C.T."/>
            <person name="Hug L.A."/>
            <person name="Sharon I."/>
            <person name="Castelle C.J."/>
            <person name="Probst A.J."/>
            <person name="Thomas B.C."/>
            <person name="Singh A."/>
            <person name="Wilkins M.J."/>
            <person name="Karaoz U."/>
            <person name="Brodie E.L."/>
            <person name="Williams K.H."/>
            <person name="Hubbard S.S."/>
            <person name="Banfield J.F."/>
        </authorList>
    </citation>
    <scope>NUCLEOTIDE SEQUENCE [LARGE SCALE GENOMIC DNA]</scope>
</reference>
<dbReference type="PANTHER" id="PTHR30037:SF4">
    <property type="entry name" value="DNA-3-METHYLADENINE GLYCOSYLASE I"/>
    <property type="match status" value="1"/>
</dbReference>